<evidence type="ECO:0000313" key="2">
    <source>
        <dbReference type="EMBL" id="PYH40950.1"/>
    </source>
</evidence>
<feature type="compositionally biased region" description="Low complexity" evidence="1">
    <location>
        <begin position="52"/>
        <end position="70"/>
    </location>
</feature>
<dbReference type="RefSeq" id="XP_025426932.1">
    <property type="nucleotide sequence ID" value="XM_025575998.1"/>
</dbReference>
<dbReference type="PANTHER" id="PTHR42084:SF1">
    <property type="entry name" value="SERINE_THREONINE-PROTEIN KINASE PPK6"/>
    <property type="match status" value="1"/>
</dbReference>
<dbReference type="AlphaFoldDB" id="A0A318ZBU8"/>
<reference evidence="2 3" key="1">
    <citation type="submission" date="2016-12" db="EMBL/GenBank/DDBJ databases">
        <title>The genomes of Aspergillus section Nigri reveals drivers in fungal speciation.</title>
        <authorList>
            <consortium name="DOE Joint Genome Institute"/>
            <person name="Vesth T.C."/>
            <person name="Nybo J."/>
            <person name="Theobald S."/>
            <person name="Brandl J."/>
            <person name="Frisvad J.C."/>
            <person name="Nielsen K.F."/>
            <person name="Lyhne E.K."/>
            <person name="Kogle M.E."/>
            <person name="Kuo A."/>
            <person name="Riley R."/>
            <person name="Clum A."/>
            <person name="Nolan M."/>
            <person name="Lipzen A."/>
            <person name="Salamov A."/>
            <person name="Henrissat B."/>
            <person name="Wiebenga A."/>
            <person name="De Vries R.P."/>
            <person name="Grigoriev I.V."/>
            <person name="Mortensen U.H."/>
            <person name="Andersen M.R."/>
            <person name="Baker S.E."/>
        </authorList>
    </citation>
    <scope>NUCLEOTIDE SEQUENCE [LARGE SCALE GENOMIC DNA]</scope>
    <source>
        <strain evidence="2 3">JOP 1030-1</strain>
    </source>
</reference>
<dbReference type="PANTHER" id="PTHR42084">
    <property type="entry name" value="YALI0E26631P"/>
    <property type="match status" value="1"/>
</dbReference>
<dbReference type="EMBL" id="KZ821272">
    <property type="protein sequence ID" value="PYH40950.1"/>
    <property type="molecule type" value="Genomic_DNA"/>
</dbReference>
<name>A0A318ZBU8_9EURO</name>
<protein>
    <recommendedName>
        <fullName evidence="4">Serine/threonine-protein kinase ppk6</fullName>
    </recommendedName>
</protein>
<dbReference type="GeneID" id="37077226"/>
<proteinExistence type="predicted"/>
<sequence>MSADLFAEFGTGISPNQTSETISQRPTRHQSTSLVPDLDFFDDTPSSPFSNQAGQSAAAGSQWQSPSWSMSPVPGLAQQYSVNDVLFDATLETSSYDETEDWGEFETADVSNQRAPVEEQRIKASVSASRPTKAQEAFDLLDSLSLDDKPSAPGKPTGATQPKVNTQKLHKVSPSAIPSLPIEDDDPFEEWGDFVDGPATNQSQRQDLKAPVSSTQSRSVPGRPKVLPATTSTAHTSANFTASSPAVAAEQVRPINIPPPSVLLELFPQLFEQLRLEAMDARKDMQHSDKVERAAWVIRNTLKTAARVVAGRTLRWKRDKILSQSMRIGPAGKPGGMKLNAVNKNEDVKEQQEAVDVLTMWRDRAALYNSVIQASGNRPVPIIQENARAMTLSADRGAHKSSHACALCGLKRDERLPKVDENVEDSFGEWWTEHWGHTDCRQFWENNKALLGQR</sequence>
<gene>
    <name evidence="2" type="ORF">BP01DRAFT_360818</name>
</gene>
<evidence type="ECO:0008006" key="4">
    <source>
        <dbReference type="Google" id="ProtNLM"/>
    </source>
</evidence>
<feature type="compositionally biased region" description="Acidic residues" evidence="1">
    <location>
        <begin position="182"/>
        <end position="193"/>
    </location>
</feature>
<feature type="compositionally biased region" description="Polar residues" evidence="1">
    <location>
        <begin position="13"/>
        <end position="34"/>
    </location>
</feature>
<accession>A0A318ZBU8</accession>
<keyword evidence="3" id="KW-1185">Reference proteome</keyword>
<dbReference type="STRING" id="1450539.A0A318ZBU8"/>
<dbReference type="Proteomes" id="UP000248349">
    <property type="component" value="Unassembled WGS sequence"/>
</dbReference>
<organism evidence="2 3">
    <name type="scientific">Aspergillus saccharolyticus JOP 1030-1</name>
    <dbReference type="NCBI Taxonomy" id="1450539"/>
    <lineage>
        <taxon>Eukaryota</taxon>
        <taxon>Fungi</taxon>
        <taxon>Dikarya</taxon>
        <taxon>Ascomycota</taxon>
        <taxon>Pezizomycotina</taxon>
        <taxon>Eurotiomycetes</taxon>
        <taxon>Eurotiomycetidae</taxon>
        <taxon>Eurotiales</taxon>
        <taxon>Aspergillaceae</taxon>
        <taxon>Aspergillus</taxon>
        <taxon>Aspergillus subgen. Circumdati</taxon>
    </lineage>
</organism>
<evidence type="ECO:0000313" key="3">
    <source>
        <dbReference type="Proteomes" id="UP000248349"/>
    </source>
</evidence>
<feature type="region of interest" description="Disordered" evidence="1">
    <location>
        <begin position="1"/>
        <end position="70"/>
    </location>
</feature>
<feature type="region of interest" description="Disordered" evidence="1">
    <location>
        <begin position="144"/>
        <end position="232"/>
    </location>
</feature>
<evidence type="ECO:0000256" key="1">
    <source>
        <dbReference type="SAM" id="MobiDB-lite"/>
    </source>
</evidence>
<feature type="compositionally biased region" description="Polar residues" evidence="1">
    <location>
        <begin position="158"/>
        <end position="167"/>
    </location>
</feature>
<dbReference type="OrthoDB" id="5420391at2759"/>